<dbReference type="Gene3D" id="3.30.450.30">
    <property type="entry name" value="Dynein light chain 2a, cytoplasmic"/>
    <property type="match status" value="1"/>
</dbReference>
<dbReference type="EMBL" id="CP029494">
    <property type="protein sequence ID" value="AWN24494.1"/>
    <property type="molecule type" value="Genomic_DNA"/>
</dbReference>
<sequence length="111" mass="11254">MAEIIGLPGVEGAVLSGPDGLSLESYGHYTELLAAELTALRAVFERAARPNGLGQVSRVAVTAETLEIVAVASGPYTAAAALTRGIDTRGAQQALARLALQLSLPGAGNAR</sequence>
<reference evidence="1 2" key="1">
    <citation type="submission" date="2018-05" db="EMBL/GenBank/DDBJ databases">
        <title>Complete Genome Sequence of Deinococcus sp. strain 17bor-2.</title>
        <authorList>
            <person name="Srinivasan S."/>
        </authorList>
    </citation>
    <scope>NUCLEOTIDE SEQUENCE [LARGE SCALE GENOMIC DNA]</scope>
    <source>
        <strain evidence="1 2">17bor-2</strain>
    </source>
</reference>
<evidence type="ECO:0008006" key="3">
    <source>
        <dbReference type="Google" id="ProtNLM"/>
    </source>
</evidence>
<keyword evidence="2" id="KW-1185">Reference proteome</keyword>
<dbReference type="Proteomes" id="UP000245368">
    <property type="component" value="Chromosome"/>
</dbReference>
<proteinExistence type="predicted"/>
<organism evidence="1 2">
    <name type="scientific">Deinococcus irradiatisoli</name>
    <dbReference type="NCBI Taxonomy" id="2202254"/>
    <lineage>
        <taxon>Bacteria</taxon>
        <taxon>Thermotogati</taxon>
        <taxon>Deinococcota</taxon>
        <taxon>Deinococci</taxon>
        <taxon>Deinococcales</taxon>
        <taxon>Deinococcaceae</taxon>
        <taxon>Deinococcus</taxon>
    </lineage>
</organism>
<evidence type="ECO:0000313" key="2">
    <source>
        <dbReference type="Proteomes" id="UP000245368"/>
    </source>
</evidence>
<protein>
    <recommendedName>
        <fullName evidence="3">Roadblock/LAMTOR2 domain-containing protein</fullName>
    </recommendedName>
</protein>
<dbReference type="KEGG" id="dez:DKM44_05435"/>
<dbReference type="OrthoDB" id="72116at2"/>
<accession>A0A2Z3JVJ8</accession>
<dbReference type="SUPFAM" id="SSF103196">
    <property type="entry name" value="Roadblock/LC7 domain"/>
    <property type="match status" value="1"/>
</dbReference>
<dbReference type="AlphaFoldDB" id="A0A2Z3JVJ8"/>
<gene>
    <name evidence="1" type="ORF">DKM44_05435</name>
</gene>
<name>A0A2Z3JVJ8_9DEIO</name>
<evidence type="ECO:0000313" key="1">
    <source>
        <dbReference type="EMBL" id="AWN24494.1"/>
    </source>
</evidence>